<dbReference type="Gene3D" id="3.60.10.10">
    <property type="entry name" value="Endonuclease/exonuclease/phosphatase"/>
    <property type="match status" value="1"/>
</dbReference>
<dbReference type="InterPro" id="IPR005135">
    <property type="entry name" value="Endo/exonuclease/phosphatase"/>
</dbReference>
<keyword evidence="4" id="KW-1185">Reference proteome</keyword>
<dbReference type="Gene3D" id="4.10.60.10">
    <property type="entry name" value="Zinc finger, CCHC-type"/>
    <property type="match status" value="1"/>
</dbReference>
<sequence length="778" mass="85138">MSQAKPPAGRDDETQALAVARAEEELLRNFQRNKQKMQHSPPASMPEKQPVSAPPNVQGPVFVFAETEEETATPKRSWDAVSPDVNQSGAHKKQRVDTSAPALAEKLGKMLDEMTAKFTDTKTNNKKVVRHVTQGTIDSMLAMKKLQVDISAALAEGHTKGSTSSVSQQTTPTLTATIPKAACTTGPGNSAWQQVRAKPKPRNPQPRPESSELKGIRAPNAVMPRKQRADAILIKCSEGSYADMLKLVKTEPSLQGLKDNVQGLRRTANGGLLLRMQKPQDPSTQQLQAALRTAISDKAEVAVMQETVQVEIRDLDEMTSGGEVTMALFAGEDCDIPSNAAPRMRKAFGGTQTATVSLRPDHARRLLDKGKIRIGWVVCRIRQKTELRRCFKCMGYGHTSTRCRASDSVAKATQNSCFRCGEEGHKHYTCQAKPRAAQDLLSQTVFEEKIDIAVLSEPYKSKAEGVWQQSADGGAAIWSCGQSPGHLSQRASRPGYARAKVQATTIYSCYLAPSLHIDAFRDILQEIARDARGRSPVLFAGDFNAWWGSSKTTQRGTILLDALATLDPGALPDQPLKGHGFAHIQRPRSHYHPDDAQPAEPVSPAICVQGTHGNVITGDANTCADILAAKIKAACDAAMASSTRENGRRPVPWWNQEISVARSECLSARRRCQRSRGRPTQALFETRYKEKKKALKIAIKTSKSRCFQELCDAADQEPFGSAYKLVMGKLYRPPTPTSQEQLGAIISTLFPSQPPLVLPNIAASEAIFTNEEEKYFLQ</sequence>
<feature type="region of interest" description="Disordered" evidence="2">
    <location>
        <begin position="1"/>
        <end position="99"/>
    </location>
</feature>
<feature type="region of interest" description="Disordered" evidence="2">
    <location>
        <begin position="183"/>
        <end position="222"/>
    </location>
</feature>
<evidence type="ECO:0000256" key="2">
    <source>
        <dbReference type="SAM" id="MobiDB-lite"/>
    </source>
</evidence>
<dbReference type="Pfam" id="PF14529">
    <property type="entry name" value="Exo_endo_phos_2"/>
    <property type="match status" value="1"/>
</dbReference>
<evidence type="ECO:0000313" key="4">
    <source>
        <dbReference type="Proteomes" id="UP001652661"/>
    </source>
</evidence>
<reference evidence="5" key="1">
    <citation type="submission" date="2025-08" db="UniProtKB">
        <authorList>
            <consortium name="RefSeq"/>
        </authorList>
    </citation>
    <scope>IDENTIFICATION</scope>
    <source>
        <strain evidence="5">14028-0561.14</strain>
        <tissue evidence="5">Whole fly</tissue>
    </source>
</reference>
<dbReference type="GeneID" id="121502716"/>
<dbReference type="PANTHER" id="PTHR33273:SF4">
    <property type="entry name" value="ENDONUCLEASE_EXONUCLEASE_PHOSPHATASE DOMAIN-CONTAINING PROTEIN"/>
    <property type="match status" value="1"/>
</dbReference>
<dbReference type="SUPFAM" id="SSF57756">
    <property type="entry name" value="Retrovirus zinc finger-like domains"/>
    <property type="match status" value="1"/>
</dbReference>
<evidence type="ECO:0000313" key="5">
    <source>
        <dbReference type="RefSeq" id="XP_041632353.1"/>
    </source>
</evidence>
<dbReference type="InterPro" id="IPR036691">
    <property type="entry name" value="Endo/exonu/phosph_ase_sf"/>
</dbReference>
<proteinExistence type="predicted"/>
<accession>A0ABM3C738</accession>
<name>A0ABM3C738_DROKI</name>
<dbReference type="PROSITE" id="PS50158">
    <property type="entry name" value="ZF_CCHC"/>
    <property type="match status" value="1"/>
</dbReference>
<dbReference type="RefSeq" id="XP_041632353.1">
    <property type="nucleotide sequence ID" value="XM_041776419.1"/>
</dbReference>
<dbReference type="SMART" id="SM00343">
    <property type="entry name" value="ZnF_C2HC"/>
    <property type="match status" value="2"/>
</dbReference>
<gene>
    <name evidence="5" type="primary">LOC121502716</name>
</gene>
<dbReference type="InterPro" id="IPR001878">
    <property type="entry name" value="Znf_CCHC"/>
</dbReference>
<dbReference type="SUPFAM" id="SSF56219">
    <property type="entry name" value="DNase I-like"/>
    <property type="match status" value="1"/>
</dbReference>
<protein>
    <recommendedName>
        <fullName evidence="3">CCHC-type domain-containing protein</fullName>
    </recommendedName>
</protein>
<dbReference type="InterPro" id="IPR036875">
    <property type="entry name" value="Znf_CCHC_sf"/>
</dbReference>
<feature type="domain" description="CCHC-type" evidence="3">
    <location>
        <begin position="417"/>
        <end position="430"/>
    </location>
</feature>
<dbReference type="PANTHER" id="PTHR33273">
    <property type="entry name" value="DOMAIN-CONTAINING PROTEIN, PUTATIVE-RELATED"/>
    <property type="match status" value="1"/>
</dbReference>
<keyword evidence="1" id="KW-0862">Zinc</keyword>
<keyword evidence="1" id="KW-0479">Metal-binding</keyword>
<evidence type="ECO:0000256" key="1">
    <source>
        <dbReference type="PROSITE-ProRule" id="PRU00047"/>
    </source>
</evidence>
<evidence type="ECO:0000259" key="3">
    <source>
        <dbReference type="PROSITE" id="PS50158"/>
    </source>
</evidence>
<dbReference type="Proteomes" id="UP001652661">
    <property type="component" value="Chromosome 3L"/>
</dbReference>
<organism evidence="4 5">
    <name type="scientific">Drosophila kikkawai</name>
    <name type="common">Fruit fly</name>
    <dbReference type="NCBI Taxonomy" id="30033"/>
    <lineage>
        <taxon>Eukaryota</taxon>
        <taxon>Metazoa</taxon>
        <taxon>Ecdysozoa</taxon>
        <taxon>Arthropoda</taxon>
        <taxon>Hexapoda</taxon>
        <taxon>Insecta</taxon>
        <taxon>Pterygota</taxon>
        <taxon>Neoptera</taxon>
        <taxon>Endopterygota</taxon>
        <taxon>Diptera</taxon>
        <taxon>Brachycera</taxon>
        <taxon>Muscomorpha</taxon>
        <taxon>Ephydroidea</taxon>
        <taxon>Drosophilidae</taxon>
        <taxon>Drosophila</taxon>
        <taxon>Sophophora</taxon>
    </lineage>
</organism>
<keyword evidence="1" id="KW-0863">Zinc-finger</keyword>